<feature type="transmembrane region" description="Helical" evidence="9">
    <location>
        <begin position="362"/>
        <end position="381"/>
    </location>
</feature>
<reference evidence="10 11" key="1">
    <citation type="submission" date="2020-05" db="EMBL/GenBank/DDBJ databases">
        <title>Flexivirga sp. ID2601S isolated from air conditioner.</title>
        <authorList>
            <person name="Kim D.H."/>
        </authorList>
    </citation>
    <scope>NUCLEOTIDE SEQUENCE [LARGE SCALE GENOMIC DNA]</scope>
    <source>
        <strain evidence="10 11">ID2601S</strain>
    </source>
</reference>
<keyword evidence="3" id="KW-0808">Transferase</keyword>
<evidence type="ECO:0000256" key="5">
    <source>
        <dbReference type="ARBA" id="ARBA00022989"/>
    </source>
</evidence>
<dbReference type="Proteomes" id="UP000557772">
    <property type="component" value="Unassembled WGS sequence"/>
</dbReference>
<feature type="region of interest" description="Disordered" evidence="8">
    <location>
        <begin position="424"/>
        <end position="446"/>
    </location>
</feature>
<evidence type="ECO:0000313" key="10">
    <source>
        <dbReference type="EMBL" id="NNG38481.1"/>
    </source>
</evidence>
<keyword evidence="6 9" id="KW-0472">Membrane</keyword>
<dbReference type="RefSeq" id="WP_171152223.1">
    <property type="nucleotide sequence ID" value="NZ_JABENB010000001.1"/>
</dbReference>
<evidence type="ECO:0000313" key="11">
    <source>
        <dbReference type="Proteomes" id="UP000557772"/>
    </source>
</evidence>
<evidence type="ECO:0000256" key="7">
    <source>
        <dbReference type="ARBA" id="ARBA00024033"/>
    </source>
</evidence>
<gene>
    <name evidence="10" type="ORF">HJ588_04225</name>
</gene>
<sequence>MPAPTRLTVPSRGETTAALATEVIGGPVGRFAAIGRRGWTYVAALLSALASVFVALGVLQKNHCVREGWGSPGSLWRECYSDLPVGATAVHGGSPWDTGGLGHNQPVLTAVLGWLVNQITPGGSALAVQQVYFAIGAAIIVLLVAATTLATASIVRGTPWLAAHVALSPVLVTAALVSFDMLGVALATFGLACWARRRPVAAGVLLGAAVMARTYPLVIIAAIVLIAVRDKQLRPMARMLGGAAAAVAVCCALAVLMGGNPLDPYRTWWDQKGSYGAPSYVLTIAHVSVPGDALSIIAVLGWVIAILLGLYLTGRPKERTQLAPLALTMLVVVLLTGKSMSVQTCLWLLPLLAVSAIRWRDHLVWAGVEITYFVMVWLYIAGPSNPGKAMPGAAFSFFLIVRAIAYVGIAWASWESSEDLPRDPLDPYAEPRPAPAAGRRFPHPVT</sequence>
<evidence type="ECO:0000256" key="2">
    <source>
        <dbReference type="ARBA" id="ARBA00022475"/>
    </source>
</evidence>
<keyword evidence="4 9" id="KW-0812">Transmembrane</keyword>
<feature type="transmembrane region" description="Helical" evidence="9">
    <location>
        <begin position="325"/>
        <end position="350"/>
    </location>
</feature>
<feature type="transmembrane region" description="Helical" evidence="9">
    <location>
        <begin position="293"/>
        <end position="313"/>
    </location>
</feature>
<accession>A0A849AGT1</accession>
<keyword evidence="5 9" id="KW-1133">Transmembrane helix</keyword>
<protein>
    <submittedName>
        <fullName evidence="10">DUF2029 domain-containing protein</fullName>
    </submittedName>
</protein>
<evidence type="ECO:0000256" key="9">
    <source>
        <dbReference type="SAM" id="Phobius"/>
    </source>
</evidence>
<evidence type="ECO:0000256" key="1">
    <source>
        <dbReference type="ARBA" id="ARBA00004651"/>
    </source>
</evidence>
<feature type="compositionally biased region" description="Low complexity" evidence="8">
    <location>
        <begin position="435"/>
        <end position="446"/>
    </location>
</feature>
<proteinExistence type="inferred from homology"/>
<dbReference type="Pfam" id="PF09594">
    <property type="entry name" value="GT87"/>
    <property type="match status" value="1"/>
</dbReference>
<evidence type="ECO:0000256" key="4">
    <source>
        <dbReference type="ARBA" id="ARBA00022692"/>
    </source>
</evidence>
<feature type="transmembrane region" description="Helical" evidence="9">
    <location>
        <begin position="39"/>
        <end position="59"/>
    </location>
</feature>
<evidence type="ECO:0000256" key="8">
    <source>
        <dbReference type="SAM" id="MobiDB-lite"/>
    </source>
</evidence>
<feature type="transmembrane region" description="Helical" evidence="9">
    <location>
        <begin position="167"/>
        <end position="192"/>
    </location>
</feature>
<comment type="subcellular location">
    <subcellularLocation>
        <location evidence="1">Cell membrane</location>
        <topology evidence="1">Multi-pass membrane protein</topology>
    </subcellularLocation>
</comment>
<dbReference type="GO" id="GO:0016758">
    <property type="term" value="F:hexosyltransferase activity"/>
    <property type="evidence" value="ECO:0007669"/>
    <property type="project" value="InterPro"/>
</dbReference>
<evidence type="ECO:0000256" key="6">
    <source>
        <dbReference type="ARBA" id="ARBA00023136"/>
    </source>
</evidence>
<name>A0A849AGT1_9MICO</name>
<organism evidence="10 11">
    <name type="scientific">Flexivirga aerilata</name>
    <dbReference type="NCBI Taxonomy" id="1656889"/>
    <lineage>
        <taxon>Bacteria</taxon>
        <taxon>Bacillati</taxon>
        <taxon>Actinomycetota</taxon>
        <taxon>Actinomycetes</taxon>
        <taxon>Micrococcales</taxon>
        <taxon>Dermacoccaceae</taxon>
        <taxon>Flexivirga</taxon>
    </lineage>
</organism>
<dbReference type="InterPro" id="IPR018584">
    <property type="entry name" value="GT87"/>
</dbReference>
<dbReference type="GO" id="GO:0005886">
    <property type="term" value="C:plasma membrane"/>
    <property type="evidence" value="ECO:0007669"/>
    <property type="project" value="UniProtKB-SubCell"/>
</dbReference>
<feature type="transmembrane region" description="Helical" evidence="9">
    <location>
        <begin position="131"/>
        <end position="155"/>
    </location>
</feature>
<keyword evidence="2" id="KW-1003">Cell membrane</keyword>
<comment type="similarity">
    <text evidence="7">Belongs to the glycosyltransferase 87 family.</text>
</comment>
<dbReference type="AlphaFoldDB" id="A0A849AGT1"/>
<comment type="caution">
    <text evidence="10">The sequence shown here is derived from an EMBL/GenBank/DDBJ whole genome shotgun (WGS) entry which is preliminary data.</text>
</comment>
<dbReference type="EMBL" id="JABENB010000001">
    <property type="protein sequence ID" value="NNG38481.1"/>
    <property type="molecule type" value="Genomic_DNA"/>
</dbReference>
<feature type="transmembrane region" description="Helical" evidence="9">
    <location>
        <begin position="393"/>
        <end position="414"/>
    </location>
</feature>
<evidence type="ECO:0000256" key="3">
    <source>
        <dbReference type="ARBA" id="ARBA00022679"/>
    </source>
</evidence>
<keyword evidence="11" id="KW-1185">Reference proteome</keyword>
<feature type="transmembrane region" description="Helical" evidence="9">
    <location>
        <begin position="204"/>
        <end position="228"/>
    </location>
</feature>
<feature type="transmembrane region" description="Helical" evidence="9">
    <location>
        <begin position="240"/>
        <end position="259"/>
    </location>
</feature>